<comment type="caution">
    <text evidence="1">The sequence shown here is derived from an EMBL/GenBank/DDBJ whole genome shotgun (WGS) entry which is preliminary data.</text>
</comment>
<dbReference type="Gene3D" id="3.30.1120.10">
    <property type="match status" value="1"/>
</dbReference>
<name>A0A6A4WAI1_AMPAM</name>
<proteinExistence type="predicted"/>
<accession>A0A6A4WAI1</accession>
<dbReference type="AlphaFoldDB" id="A0A6A4WAI1"/>
<protein>
    <submittedName>
        <fullName evidence="1">N-acetylgalactosamine-6-sulfatase</fullName>
    </submittedName>
</protein>
<dbReference type="Proteomes" id="UP000440578">
    <property type="component" value="Unassembled WGS sequence"/>
</dbReference>
<organism evidence="1 2">
    <name type="scientific">Amphibalanus amphitrite</name>
    <name type="common">Striped barnacle</name>
    <name type="synonym">Balanus amphitrite</name>
    <dbReference type="NCBI Taxonomy" id="1232801"/>
    <lineage>
        <taxon>Eukaryota</taxon>
        <taxon>Metazoa</taxon>
        <taxon>Ecdysozoa</taxon>
        <taxon>Arthropoda</taxon>
        <taxon>Crustacea</taxon>
        <taxon>Multicrustacea</taxon>
        <taxon>Cirripedia</taxon>
        <taxon>Thoracica</taxon>
        <taxon>Thoracicalcarea</taxon>
        <taxon>Balanomorpha</taxon>
        <taxon>Balanoidea</taxon>
        <taxon>Balanidae</taxon>
        <taxon>Amphibalaninae</taxon>
        <taxon>Amphibalanus</taxon>
    </lineage>
</organism>
<evidence type="ECO:0000313" key="2">
    <source>
        <dbReference type="Proteomes" id="UP000440578"/>
    </source>
</evidence>
<reference evidence="1 2" key="1">
    <citation type="submission" date="2019-07" db="EMBL/GenBank/DDBJ databases">
        <title>Draft genome assembly of a fouling barnacle, Amphibalanus amphitrite (Darwin, 1854): The first reference genome for Thecostraca.</title>
        <authorList>
            <person name="Kim W."/>
        </authorList>
    </citation>
    <scope>NUCLEOTIDE SEQUENCE [LARGE SCALE GENOMIC DNA]</scope>
    <source>
        <strain evidence="1">SNU_AA5</strain>
        <tissue evidence="1">Soma without cirri and trophi</tissue>
    </source>
</reference>
<keyword evidence="2" id="KW-1185">Reference proteome</keyword>
<sequence length="101" mass="11615">MSIANLTTPEQINRTDTPVVIDLSRDPGEMYQLPTYTDEYETEVNKMYKVITDHVTDMVKGRPALDWCDQAVMNWSPSGCEALNDCLTPPKSDPYRCYWPH</sequence>
<dbReference type="OrthoDB" id="103349at2759"/>
<gene>
    <name evidence="1" type="primary">Galns_1</name>
    <name evidence="1" type="ORF">FJT64_003814</name>
</gene>
<evidence type="ECO:0000313" key="1">
    <source>
        <dbReference type="EMBL" id="KAF0298871.1"/>
    </source>
</evidence>
<dbReference type="Pfam" id="PF14707">
    <property type="entry name" value="Sulfatase_C"/>
    <property type="match status" value="1"/>
</dbReference>
<dbReference type="EMBL" id="VIIS01001407">
    <property type="protein sequence ID" value="KAF0298871.1"/>
    <property type="molecule type" value="Genomic_DNA"/>
</dbReference>